<accession>A0ABQ5QXX7</accession>
<gene>
    <name evidence="2" type="ORF">Pa4123_46640</name>
</gene>
<comment type="caution">
    <text evidence="2">The sequence shown here is derived from an EMBL/GenBank/DDBJ whole genome shotgun (WGS) entry which is preliminary data.</text>
</comment>
<name>A0ABQ5QXX7_9ACTN</name>
<reference evidence="2" key="1">
    <citation type="submission" date="2022-12" db="EMBL/GenBank/DDBJ databases">
        <title>New Phytohabitans aurantiacus sp. RD004123 nov., an actinomycete isolated from soil.</title>
        <authorList>
            <person name="Triningsih D.W."/>
            <person name="Harunari E."/>
            <person name="Igarashi Y."/>
        </authorList>
    </citation>
    <scope>NUCLEOTIDE SEQUENCE</scope>
    <source>
        <strain evidence="2">RD004123</strain>
    </source>
</reference>
<keyword evidence="3" id="KW-1185">Reference proteome</keyword>
<protein>
    <submittedName>
        <fullName evidence="2">Uncharacterized protein</fullName>
    </submittedName>
</protein>
<feature type="region of interest" description="Disordered" evidence="1">
    <location>
        <begin position="92"/>
        <end position="126"/>
    </location>
</feature>
<proteinExistence type="predicted"/>
<sequence length="126" mass="13515">MLRRVTARSAEDEPLSAAELGVLSEAGLAVFAGRVVLDAQPGIDDATLAAVGERCAGTLPMPLVALWRSSFGGRLDYDLRADLGPWTRTRGMRKTRTPARSCARPWTRSPKVRTRQPGPPRASCGG</sequence>
<organism evidence="2 3">
    <name type="scientific">Phytohabitans aurantiacus</name>
    <dbReference type="NCBI Taxonomy" id="3016789"/>
    <lineage>
        <taxon>Bacteria</taxon>
        <taxon>Bacillati</taxon>
        <taxon>Actinomycetota</taxon>
        <taxon>Actinomycetes</taxon>
        <taxon>Micromonosporales</taxon>
        <taxon>Micromonosporaceae</taxon>
    </lineage>
</organism>
<dbReference type="Proteomes" id="UP001144280">
    <property type="component" value="Unassembled WGS sequence"/>
</dbReference>
<dbReference type="EMBL" id="BSDI01000023">
    <property type="protein sequence ID" value="GLH99388.1"/>
    <property type="molecule type" value="Genomic_DNA"/>
</dbReference>
<evidence type="ECO:0000313" key="2">
    <source>
        <dbReference type="EMBL" id="GLH99388.1"/>
    </source>
</evidence>
<evidence type="ECO:0000256" key="1">
    <source>
        <dbReference type="SAM" id="MobiDB-lite"/>
    </source>
</evidence>
<evidence type="ECO:0000313" key="3">
    <source>
        <dbReference type="Proteomes" id="UP001144280"/>
    </source>
</evidence>